<dbReference type="InterPro" id="IPR011333">
    <property type="entry name" value="SKP1/BTB/POZ_sf"/>
</dbReference>
<keyword evidence="4" id="KW-1185">Reference proteome</keyword>
<dbReference type="InterPro" id="IPR000210">
    <property type="entry name" value="BTB/POZ_dom"/>
</dbReference>
<dbReference type="Proteomes" id="UP000247810">
    <property type="component" value="Unassembled WGS sequence"/>
</dbReference>
<dbReference type="EMBL" id="KZ825925">
    <property type="protein sequence ID" value="PYH92112.1"/>
    <property type="molecule type" value="Genomic_DNA"/>
</dbReference>
<proteinExistence type="predicted"/>
<dbReference type="VEuPathDB" id="FungiDB:BO71DRAFT_384223"/>
<dbReference type="PANTHER" id="PTHR47843">
    <property type="entry name" value="BTB DOMAIN-CONTAINING PROTEIN-RELATED"/>
    <property type="match status" value="1"/>
</dbReference>
<accession>A0A319EMF9</accession>
<feature type="domain" description="BTB" evidence="2">
    <location>
        <begin position="28"/>
        <end position="87"/>
    </location>
</feature>
<evidence type="ECO:0000259" key="2">
    <source>
        <dbReference type="PROSITE" id="PS50097"/>
    </source>
</evidence>
<dbReference type="OrthoDB" id="6359816at2759"/>
<sequence length="296" mass="33624">MDLSLHQRSPLSCFRAGMKDLLLEGRYSDMKITCKGFTFNVHRAIICHQSRVFEAALSHDFQEAATQTVDLPNDDLETIERVISYLYIQDYEPAGHIVPLDRVSDLEIEDTDLEETQDSPDSTAPDKFPVDPKAAEAYNSFRVYMVAEKYQIKDLQVLAAEKFALWGRAHWKDEGFLNLLPEVLTAVPPHDTHLLEAIADIISDIIHNSNLQEKVIETLEYSGCVSFMVMAKLLRKGMIPNPAPQKSQDTVTVKQIAQTLNRCTKCAHCSNPFYVIMLGHDQNRGAIRCRLCRERQ</sequence>
<dbReference type="STRING" id="1448320.A0A319EMF9"/>
<name>A0A319EMF9_9EURO</name>
<gene>
    <name evidence="3" type="ORF">BO71DRAFT_384223</name>
</gene>
<dbReference type="CDD" id="cd18186">
    <property type="entry name" value="BTB_POZ_ZBTB_KLHL-like"/>
    <property type="match status" value="1"/>
</dbReference>
<evidence type="ECO:0000313" key="4">
    <source>
        <dbReference type="Proteomes" id="UP000247810"/>
    </source>
</evidence>
<dbReference type="PANTHER" id="PTHR47843:SF5">
    <property type="entry name" value="BTB_POZ DOMAIN PROTEIN"/>
    <property type="match status" value="1"/>
</dbReference>
<reference evidence="3 4" key="1">
    <citation type="submission" date="2018-02" db="EMBL/GenBank/DDBJ databases">
        <title>The genomes of Aspergillus section Nigri reveals drivers in fungal speciation.</title>
        <authorList>
            <consortium name="DOE Joint Genome Institute"/>
            <person name="Vesth T.C."/>
            <person name="Nybo J."/>
            <person name="Theobald S."/>
            <person name="Brandl J."/>
            <person name="Frisvad J.C."/>
            <person name="Nielsen K.F."/>
            <person name="Lyhne E.K."/>
            <person name="Kogle M.E."/>
            <person name="Kuo A."/>
            <person name="Riley R."/>
            <person name="Clum A."/>
            <person name="Nolan M."/>
            <person name="Lipzen A."/>
            <person name="Salamov A."/>
            <person name="Henrissat B."/>
            <person name="Wiebenga A."/>
            <person name="De vries R.P."/>
            <person name="Grigoriev I.V."/>
            <person name="Mortensen U.H."/>
            <person name="Andersen M.R."/>
            <person name="Baker S.E."/>
        </authorList>
    </citation>
    <scope>NUCLEOTIDE SEQUENCE [LARGE SCALE GENOMIC DNA]</scope>
    <source>
        <strain evidence="3 4">CBS 707.79</strain>
    </source>
</reference>
<dbReference type="Gene3D" id="3.30.710.10">
    <property type="entry name" value="Potassium Channel Kv1.1, Chain A"/>
    <property type="match status" value="1"/>
</dbReference>
<evidence type="ECO:0000313" key="3">
    <source>
        <dbReference type="EMBL" id="PYH92112.1"/>
    </source>
</evidence>
<dbReference type="PROSITE" id="PS50097">
    <property type="entry name" value="BTB"/>
    <property type="match status" value="1"/>
</dbReference>
<dbReference type="AlphaFoldDB" id="A0A319EMF9"/>
<organism evidence="3 4">
    <name type="scientific">Aspergillus ellipticus CBS 707.79</name>
    <dbReference type="NCBI Taxonomy" id="1448320"/>
    <lineage>
        <taxon>Eukaryota</taxon>
        <taxon>Fungi</taxon>
        <taxon>Dikarya</taxon>
        <taxon>Ascomycota</taxon>
        <taxon>Pezizomycotina</taxon>
        <taxon>Eurotiomycetes</taxon>
        <taxon>Eurotiomycetidae</taxon>
        <taxon>Eurotiales</taxon>
        <taxon>Aspergillaceae</taxon>
        <taxon>Aspergillus</taxon>
        <taxon>Aspergillus subgen. Circumdati</taxon>
    </lineage>
</organism>
<feature type="region of interest" description="Disordered" evidence="1">
    <location>
        <begin position="112"/>
        <end position="131"/>
    </location>
</feature>
<dbReference type="SUPFAM" id="SSF54695">
    <property type="entry name" value="POZ domain"/>
    <property type="match status" value="1"/>
</dbReference>
<protein>
    <recommendedName>
        <fullName evidence="2">BTB domain-containing protein</fullName>
    </recommendedName>
</protein>
<dbReference type="Pfam" id="PF00651">
    <property type="entry name" value="BTB"/>
    <property type="match status" value="1"/>
</dbReference>
<evidence type="ECO:0000256" key="1">
    <source>
        <dbReference type="SAM" id="MobiDB-lite"/>
    </source>
</evidence>